<dbReference type="EnsemblPlants" id="OB03G15470.1">
    <property type="protein sequence ID" value="OB03G15470.1"/>
    <property type="gene ID" value="OB03G15470"/>
</dbReference>
<organism evidence="1">
    <name type="scientific">Oryza brachyantha</name>
    <name type="common">malo sina</name>
    <dbReference type="NCBI Taxonomy" id="4533"/>
    <lineage>
        <taxon>Eukaryota</taxon>
        <taxon>Viridiplantae</taxon>
        <taxon>Streptophyta</taxon>
        <taxon>Embryophyta</taxon>
        <taxon>Tracheophyta</taxon>
        <taxon>Spermatophyta</taxon>
        <taxon>Magnoliopsida</taxon>
        <taxon>Liliopsida</taxon>
        <taxon>Poales</taxon>
        <taxon>Poaceae</taxon>
        <taxon>BOP clade</taxon>
        <taxon>Oryzoideae</taxon>
        <taxon>Oryzeae</taxon>
        <taxon>Oryzinae</taxon>
        <taxon>Oryza</taxon>
    </lineage>
</organism>
<dbReference type="AlphaFoldDB" id="J3LKH1"/>
<reference evidence="1" key="1">
    <citation type="journal article" date="2013" name="Nat. Commun.">
        <title>Whole-genome sequencing of Oryza brachyantha reveals mechanisms underlying Oryza genome evolution.</title>
        <authorList>
            <person name="Chen J."/>
            <person name="Huang Q."/>
            <person name="Gao D."/>
            <person name="Wang J."/>
            <person name="Lang Y."/>
            <person name="Liu T."/>
            <person name="Li B."/>
            <person name="Bai Z."/>
            <person name="Luis Goicoechea J."/>
            <person name="Liang C."/>
            <person name="Chen C."/>
            <person name="Zhang W."/>
            <person name="Sun S."/>
            <person name="Liao Y."/>
            <person name="Zhang X."/>
            <person name="Yang L."/>
            <person name="Song C."/>
            <person name="Wang M."/>
            <person name="Shi J."/>
            <person name="Liu G."/>
            <person name="Liu J."/>
            <person name="Zhou H."/>
            <person name="Zhou W."/>
            <person name="Yu Q."/>
            <person name="An N."/>
            <person name="Chen Y."/>
            <person name="Cai Q."/>
            <person name="Wang B."/>
            <person name="Liu B."/>
            <person name="Min J."/>
            <person name="Huang Y."/>
            <person name="Wu H."/>
            <person name="Li Z."/>
            <person name="Zhang Y."/>
            <person name="Yin Y."/>
            <person name="Song W."/>
            <person name="Jiang J."/>
            <person name="Jackson S.A."/>
            <person name="Wing R.A."/>
            <person name="Wang J."/>
            <person name="Chen M."/>
        </authorList>
    </citation>
    <scope>NUCLEOTIDE SEQUENCE [LARGE SCALE GENOMIC DNA]</scope>
    <source>
        <strain evidence="1">cv. IRGC 101232</strain>
    </source>
</reference>
<keyword evidence="2" id="KW-1185">Reference proteome</keyword>
<accession>J3LKH1</accession>
<protein>
    <submittedName>
        <fullName evidence="1">Uncharacterized protein</fullName>
    </submittedName>
</protein>
<dbReference type="HOGENOM" id="CLU_2546252_0_0_1"/>
<dbReference type="Gramene" id="OB03G15470.1">
    <property type="protein sequence ID" value="OB03G15470.1"/>
    <property type="gene ID" value="OB03G15470"/>
</dbReference>
<evidence type="ECO:0000313" key="1">
    <source>
        <dbReference type="EnsemblPlants" id="OB03G15470.1"/>
    </source>
</evidence>
<proteinExistence type="predicted"/>
<sequence length="83" mass="9737">MLPEAFGDNKYTPCPPFLILPFLELPFQLSTFNSIWLFWKPTICFLVPQTLRHDYLLESTEIYEQSLWCLSKLLLPPPPPLIL</sequence>
<reference evidence="1" key="2">
    <citation type="submission" date="2013-04" db="UniProtKB">
        <authorList>
            <consortium name="EnsemblPlants"/>
        </authorList>
    </citation>
    <scope>IDENTIFICATION</scope>
</reference>
<name>J3LKH1_ORYBR</name>
<evidence type="ECO:0000313" key="2">
    <source>
        <dbReference type="Proteomes" id="UP000006038"/>
    </source>
</evidence>
<dbReference type="Proteomes" id="UP000006038">
    <property type="component" value="Chromosome 3"/>
</dbReference>